<protein>
    <submittedName>
        <fullName evidence="7">Polyprenyl synthetase</fullName>
    </submittedName>
</protein>
<dbReference type="PANTHER" id="PTHR12001">
    <property type="entry name" value="GERANYLGERANYL PYROPHOSPHATE SYNTHASE"/>
    <property type="match status" value="1"/>
</dbReference>
<dbReference type="EnsemblBacteria" id="ABY35530">
    <property type="protein sequence ID" value="ABY35530"/>
    <property type="gene ID" value="Caur_2321"/>
</dbReference>
<keyword evidence="8" id="KW-1185">Reference proteome</keyword>
<dbReference type="SUPFAM" id="SSF48576">
    <property type="entry name" value="Terpenoid synthases"/>
    <property type="match status" value="1"/>
</dbReference>
<dbReference type="AlphaFoldDB" id="A9WGJ8"/>
<evidence type="ECO:0000256" key="6">
    <source>
        <dbReference type="RuleBase" id="RU004466"/>
    </source>
</evidence>
<dbReference type="eggNOG" id="COG0142">
    <property type="taxonomic scope" value="Bacteria"/>
</dbReference>
<keyword evidence="4" id="KW-0479">Metal-binding</keyword>
<dbReference type="InterPro" id="IPR000092">
    <property type="entry name" value="Polyprenyl_synt"/>
</dbReference>
<organism evidence="7 8">
    <name type="scientific">Chloroflexus aurantiacus (strain ATCC 29366 / DSM 635 / J-10-fl)</name>
    <dbReference type="NCBI Taxonomy" id="324602"/>
    <lineage>
        <taxon>Bacteria</taxon>
        <taxon>Bacillati</taxon>
        <taxon>Chloroflexota</taxon>
        <taxon>Chloroflexia</taxon>
        <taxon>Chloroflexales</taxon>
        <taxon>Chloroflexineae</taxon>
        <taxon>Chloroflexaceae</taxon>
        <taxon>Chloroflexus</taxon>
    </lineage>
</organism>
<dbReference type="Proteomes" id="UP000002008">
    <property type="component" value="Chromosome"/>
</dbReference>
<proteinExistence type="inferred from homology"/>
<dbReference type="GO" id="GO:0004659">
    <property type="term" value="F:prenyltransferase activity"/>
    <property type="evidence" value="ECO:0000318"/>
    <property type="project" value="GO_Central"/>
</dbReference>
<dbReference type="CDD" id="cd00867">
    <property type="entry name" value="Trans_IPPS"/>
    <property type="match status" value="1"/>
</dbReference>
<dbReference type="PANTHER" id="PTHR12001:SF69">
    <property type="entry name" value="ALL TRANS-POLYPRENYL-DIPHOSPHATE SYNTHASE PDSS1"/>
    <property type="match status" value="1"/>
</dbReference>
<evidence type="ECO:0000256" key="2">
    <source>
        <dbReference type="ARBA" id="ARBA00006706"/>
    </source>
</evidence>
<dbReference type="RefSeq" id="WP_012258184.1">
    <property type="nucleotide sequence ID" value="NC_010175.1"/>
</dbReference>
<reference evidence="8" key="1">
    <citation type="journal article" date="2011" name="BMC Genomics">
        <title>Complete genome sequence of the filamentous anoxygenic phototrophic bacterium Chloroflexus aurantiacus.</title>
        <authorList>
            <person name="Tang K.H."/>
            <person name="Barry K."/>
            <person name="Chertkov O."/>
            <person name="Dalin E."/>
            <person name="Han C.S."/>
            <person name="Hauser L.J."/>
            <person name="Honchak B.M."/>
            <person name="Karbach L.E."/>
            <person name="Land M.L."/>
            <person name="Lapidus A."/>
            <person name="Larimer F.W."/>
            <person name="Mikhailova N."/>
            <person name="Pitluck S."/>
            <person name="Pierson B.K."/>
            <person name="Blankenship R.E."/>
        </authorList>
    </citation>
    <scope>NUCLEOTIDE SEQUENCE [LARGE SCALE GENOMIC DNA]</scope>
    <source>
        <strain evidence="8">ATCC 29366 / DSM 635 / J-10-fl</strain>
    </source>
</reference>
<dbReference type="PATRIC" id="fig|324602.8.peg.2628"/>
<evidence type="ECO:0000256" key="3">
    <source>
        <dbReference type="ARBA" id="ARBA00022679"/>
    </source>
</evidence>
<gene>
    <name evidence="7" type="ordered locus">Caur_2321</name>
</gene>
<comment type="similarity">
    <text evidence="2 6">Belongs to the FPP/GGPP synthase family.</text>
</comment>
<evidence type="ECO:0000313" key="7">
    <source>
        <dbReference type="EMBL" id="ABY35530.1"/>
    </source>
</evidence>
<evidence type="ECO:0000256" key="1">
    <source>
        <dbReference type="ARBA" id="ARBA00001946"/>
    </source>
</evidence>
<dbReference type="KEGG" id="cau:Caur_2321"/>
<dbReference type="EMBL" id="CP000909">
    <property type="protein sequence ID" value="ABY35530.1"/>
    <property type="molecule type" value="Genomic_DNA"/>
</dbReference>
<dbReference type="InterPro" id="IPR008949">
    <property type="entry name" value="Isoprenoid_synthase_dom_sf"/>
</dbReference>
<comment type="cofactor">
    <cofactor evidence="1">
        <name>Mg(2+)</name>
        <dbReference type="ChEBI" id="CHEBI:18420"/>
    </cofactor>
</comment>
<dbReference type="InParanoid" id="A9WGJ8"/>
<name>A9WGJ8_CHLAA</name>
<evidence type="ECO:0000313" key="8">
    <source>
        <dbReference type="Proteomes" id="UP000002008"/>
    </source>
</evidence>
<dbReference type="STRING" id="324602.Caur_2321"/>
<keyword evidence="5" id="KW-0460">Magnesium</keyword>
<dbReference type="Pfam" id="PF00348">
    <property type="entry name" value="polyprenyl_synt"/>
    <property type="match status" value="1"/>
</dbReference>
<accession>A9WGJ8</accession>
<dbReference type="GO" id="GO:0008299">
    <property type="term" value="P:isoprenoid biosynthetic process"/>
    <property type="evidence" value="ECO:0000318"/>
    <property type="project" value="GO_Central"/>
</dbReference>
<dbReference type="Gene3D" id="1.10.600.10">
    <property type="entry name" value="Farnesyl Diphosphate Synthase"/>
    <property type="match status" value="1"/>
</dbReference>
<dbReference type="HOGENOM" id="CLU_014015_2_0_0"/>
<keyword evidence="3 6" id="KW-0808">Transferase</keyword>
<sequence length="305" mass="32782">MTFAIPSELHHDLLRVEQILQERMRARYSVIAMVNPHVVTDATDRLRALVVLAVARLGNYTDAQVVHAAAAVELIEAATRAHDTLIDEHARRTGRGANGSWDHGVVLMIGDYLFALAAGEMARSPDPRIISLYSQAVMQVCEGQLITITSLTPPETALATYWQRTEALSGALLAAAAQAGILCGNLPDTLLEPAARFGMHLGLARRLATEIRDLEAEGRLLQAGNIPLALLFAATEPLAPEVQAVFDHPTPATIAAVLPLIRNHGLPKARAALIEQQHAARQALQQLPAGSTTAWLNQLIDETGA</sequence>
<evidence type="ECO:0000256" key="4">
    <source>
        <dbReference type="ARBA" id="ARBA00022723"/>
    </source>
</evidence>
<evidence type="ECO:0000256" key="5">
    <source>
        <dbReference type="ARBA" id="ARBA00022842"/>
    </source>
</evidence>
<dbReference type="GO" id="GO:0046872">
    <property type="term" value="F:metal ion binding"/>
    <property type="evidence" value="ECO:0007669"/>
    <property type="project" value="UniProtKB-KW"/>
</dbReference>